<dbReference type="HAMAP" id="MF_00454">
    <property type="entry name" value="FluC"/>
    <property type="match status" value="1"/>
</dbReference>
<evidence type="ECO:0000256" key="10">
    <source>
        <dbReference type="HAMAP-Rule" id="MF_00454"/>
    </source>
</evidence>
<comment type="subcellular location">
    <subcellularLocation>
        <location evidence="1 10">Cell membrane</location>
        <topology evidence="1 10">Multi-pass membrane protein</topology>
    </subcellularLocation>
</comment>
<organism evidence="11 12">
    <name type="scientific">Agromyces flavus</name>
    <dbReference type="NCBI Taxonomy" id="589382"/>
    <lineage>
        <taxon>Bacteria</taxon>
        <taxon>Bacillati</taxon>
        <taxon>Actinomycetota</taxon>
        <taxon>Actinomycetes</taxon>
        <taxon>Micrococcales</taxon>
        <taxon>Microbacteriaceae</taxon>
        <taxon>Agromyces</taxon>
    </lineage>
</organism>
<proteinExistence type="inferred from homology"/>
<comment type="function">
    <text evidence="9 10">Fluoride-specific ion channel. Important for reducing fluoride concentration in the cell, thus reducing its toxicity.</text>
</comment>
<keyword evidence="3 10" id="KW-0812">Transmembrane</keyword>
<dbReference type="Pfam" id="PF02537">
    <property type="entry name" value="CRCB"/>
    <property type="match status" value="1"/>
</dbReference>
<evidence type="ECO:0000256" key="8">
    <source>
        <dbReference type="ARBA" id="ARBA00035585"/>
    </source>
</evidence>
<comment type="activity regulation">
    <text evidence="10">Na(+) is not transported, but it plays an essential structural role and its presence is essential for fluoride channel function.</text>
</comment>
<evidence type="ECO:0000256" key="7">
    <source>
        <dbReference type="ARBA" id="ARBA00035120"/>
    </source>
</evidence>
<comment type="similarity">
    <text evidence="7 10">Belongs to the fluoride channel Fluc/FEX (TC 1.A.43) family.</text>
</comment>
<dbReference type="PANTHER" id="PTHR28259:SF1">
    <property type="entry name" value="FLUORIDE EXPORT PROTEIN 1-RELATED"/>
    <property type="match status" value="1"/>
</dbReference>
<keyword evidence="5 10" id="KW-0472">Membrane</keyword>
<dbReference type="InterPro" id="IPR003691">
    <property type="entry name" value="FluC"/>
</dbReference>
<comment type="caution">
    <text evidence="11">The sequence shown here is derived from an EMBL/GenBank/DDBJ whole genome shotgun (WGS) entry which is preliminary data.</text>
</comment>
<dbReference type="PANTHER" id="PTHR28259">
    <property type="entry name" value="FLUORIDE EXPORT PROTEIN 1-RELATED"/>
    <property type="match status" value="1"/>
</dbReference>
<keyword evidence="12" id="KW-1185">Reference proteome</keyword>
<keyword evidence="10" id="KW-0813">Transport</keyword>
<accession>A0ABT1KLR9</accession>
<comment type="catalytic activity">
    <reaction evidence="8">
        <text>fluoride(in) = fluoride(out)</text>
        <dbReference type="Rhea" id="RHEA:76159"/>
        <dbReference type="ChEBI" id="CHEBI:17051"/>
    </reaction>
    <physiologicalReaction direction="left-to-right" evidence="8">
        <dbReference type="Rhea" id="RHEA:76160"/>
    </physiologicalReaction>
</comment>
<feature type="transmembrane region" description="Helical" evidence="10">
    <location>
        <begin position="97"/>
        <end position="121"/>
    </location>
</feature>
<feature type="binding site" evidence="10">
    <location>
        <position position="78"/>
    </location>
    <ligand>
        <name>Na(+)</name>
        <dbReference type="ChEBI" id="CHEBI:29101"/>
        <note>structural</note>
    </ligand>
</feature>
<keyword evidence="10" id="KW-0406">Ion transport</keyword>
<keyword evidence="10" id="KW-0915">Sodium</keyword>
<reference evidence="11" key="1">
    <citation type="submission" date="2022-06" db="EMBL/GenBank/DDBJ databases">
        <title>Genomic Encyclopedia of Type Strains, Phase III (KMG-III): the genomes of soil and plant-associated and newly described type strains.</title>
        <authorList>
            <person name="Whitman W."/>
        </authorList>
    </citation>
    <scope>NUCLEOTIDE SEQUENCE</scope>
    <source>
        <strain evidence="11">CPCC 202695</strain>
    </source>
</reference>
<evidence type="ECO:0000256" key="1">
    <source>
        <dbReference type="ARBA" id="ARBA00004651"/>
    </source>
</evidence>
<feature type="transmembrane region" description="Helical" evidence="10">
    <location>
        <begin position="67"/>
        <end position="85"/>
    </location>
</feature>
<evidence type="ECO:0000256" key="5">
    <source>
        <dbReference type="ARBA" id="ARBA00023136"/>
    </source>
</evidence>
<feature type="transmembrane region" description="Helical" evidence="10">
    <location>
        <begin position="34"/>
        <end position="55"/>
    </location>
</feature>
<protein>
    <recommendedName>
        <fullName evidence="10">Fluoride-specific ion channel FluC</fullName>
    </recommendedName>
</protein>
<name>A0ABT1KLR9_9MICO</name>
<dbReference type="RefSeq" id="WP_092674784.1">
    <property type="nucleotide sequence ID" value="NZ_BMDN01000002.1"/>
</dbReference>
<feature type="binding site" evidence="10">
    <location>
        <position position="75"/>
    </location>
    <ligand>
        <name>Na(+)</name>
        <dbReference type="ChEBI" id="CHEBI:29101"/>
        <note>structural</note>
    </ligand>
</feature>
<evidence type="ECO:0000256" key="9">
    <source>
        <dbReference type="ARBA" id="ARBA00049940"/>
    </source>
</evidence>
<evidence type="ECO:0000313" key="11">
    <source>
        <dbReference type="EMBL" id="MCP2367199.1"/>
    </source>
</evidence>
<evidence type="ECO:0000256" key="3">
    <source>
        <dbReference type="ARBA" id="ARBA00022692"/>
    </source>
</evidence>
<keyword evidence="6 10" id="KW-0407">Ion channel</keyword>
<keyword evidence="10" id="KW-0479">Metal-binding</keyword>
<dbReference type="EMBL" id="SODL02000002">
    <property type="protein sequence ID" value="MCP2367199.1"/>
    <property type="molecule type" value="Genomic_DNA"/>
</dbReference>
<sequence>MSPLAVGALLVAGAVGAVIRYALSRAYPVRPGHLPGGILIVNVVGSLVAGVVIGLAERAAISDDVRLVLLTGFCGGLTTFSTWSVETIELVDGGRWRAAILNVVVTLVVGLGAAVAGYLIAR</sequence>
<dbReference type="NCBIfam" id="TIGR00494">
    <property type="entry name" value="crcB"/>
    <property type="match status" value="1"/>
</dbReference>
<dbReference type="Proteomes" id="UP000893823">
    <property type="component" value="Unassembled WGS sequence"/>
</dbReference>
<evidence type="ECO:0000256" key="6">
    <source>
        <dbReference type="ARBA" id="ARBA00023303"/>
    </source>
</evidence>
<evidence type="ECO:0000256" key="2">
    <source>
        <dbReference type="ARBA" id="ARBA00022475"/>
    </source>
</evidence>
<keyword evidence="2 10" id="KW-1003">Cell membrane</keyword>
<evidence type="ECO:0000256" key="4">
    <source>
        <dbReference type="ARBA" id="ARBA00022989"/>
    </source>
</evidence>
<evidence type="ECO:0000313" key="12">
    <source>
        <dbReference type="Proteomes" id="UP000893823"/>
    </source>
</evidence>
<keyword evidence="4 10" id="KW-1133">Transmembrane helix</keyword>
<gene>
    <name evidence="10" type="primary">fluC</name>
    <name evidence="10" type="synonym">crcB</name>
    <name evidence="11" type="ORF">BCL57_001353</name>
</gene>